<keyword evidence="1" id="KW-1133">Transmembrane helix</keyword>
<sequence length="216" mass="21584">MSGSAAAGGAMDGGVVNGRTTTRVGTGARGAASRWAWVPGLRPAPEPEAELEVGPTVSGGVVRLVTGLIVTAMLVLGWSVLLPLSLASALVSLLMATAVVLLPRASLVGLAVAAVGLEVLVGGPPSVFLTLTLVLLVHLAVWASGWTARVGLRARVELAVLADGLREVALLQVPAQLLAVGALALAGAQLDAGDVWRILALVAGAGVATLVLPRRG</sequence>
<keyword evidence="1" id="KW-0812">Transmembrane</keyword>
<gene>
    <name evidence="2" type="ORF">CPE01_13120</name>
</gene>
<feature type="transmembrane region" description="Helical" evidence="1">
    <location>
        <begin position="168"/>
        <end position="189"/>
    </location>
</feature>
<feature type="transmembrane region" description="Helical" evidence="1">
    <location>
        <begin position="61"/>
        <end position="81"/>
    </location>
</feature>
<organism evidence="2 3">
    <name type="scientific">Cellulomonas persica</name>
    <dbReference type="NCBI Taxonomy" id="76861"/>
    <lineage>
        <taxon>Bacteria</taxon>
        <taxon>Bacillati</taxon>
        <taxon>Actinomycetota</taxon>
        <taxon>Actinomycetes</taxon>
        <taxon>Micrococcales</taxon>
        <taxon>Cellulomonadaceae</taxon>
        <taxon>Cellulomonas</taxon>
    </lineage>
</organism>
<proteinExistence type="predicted"/>
<feature type="transmembrane region" description="Helical" evidence="1">
    <location>
        <begin position="93"/>
        <end position="115"/>
    </location>
</feature>
<comment type="caution">
    <text evidence="2">The sequence shown here is derived from an EMBL/GenBank/DDBJ whole genome shotgun (WGS) entry which is preliminary data.</text>
</comment>
<feature type="transmembrane region" description="Helical" evidence="1">
    <location>
        <begin position="127"/>
        <end position="148"/>
    </location>
</feature>
<dbReference type="AlphaFoldDB" id="A0A510USL5"/>
<evidence type="ECO:0000313" key="2">
    <source>
        <dbReference type="EMBL" id="GEK17579.1"/>
    </source>
</evidence>
<name>A0A510USL5_9CELL</name>
<protein>
    <submittedName>
        <fullName evidence="2">Uncharacterized protein</fullName>
    </submittedName>
</protein>
<evidence type="ECO:0000313" key="3">
    <source>
        <dbReference type="Proteomes" id="UP000321386"/>
    </source>
</evidence>
<dbReference type="Proteomes" id="UP000321386">
    <property type="component" value="Unassembled WGS sequence"/>
</dbReference>
<accession>A0A510USL5</accession>
<feature type="transmembrane region" description="Helical" evidence="1">
    <location>
        <begin position="195"/>
        <end position="212"/>
    </location>
</feature>
<dbReference type="RefSeq" id="WP_146805848.1">
    <property type="nucleotide sequence ID" value="NZ_BJUA01000005.1"/>
</dbReference>
<keyword evidence="1" id="KW-0472">Membrane</keyword>
<reference evidence="2 3" key="1">
    <citation type="submission" date="2019-07" db="EMBL/GenBank/DDBJ databases">
        <title>Whole genome shotgun sequence of Cellulomonas persica NBRC 101101.</title>
        <authorList>
            <person name="Hosoyama A."/>
            <person name="Uohara A."/>
            <person name="Ohji S."/>
            <person name="Ichikawa N."/>
        </authorList>
    </citation>
    <scope>NUCLEOTIDE SEQUENCE [LARGE SCALE GENOMIC DNA]</scope>
    <source>
        <strain evidence="2 3">NBRC 101101</strain>
    </source>
</reference>
<evidence type="ECO:0000256" key="1">
    <source>
        <dbReference type="SAM" id="Phobius"/>
    </source>
</evidence>
<dbReference type="EMBL" id="BJUA01000005">
    <property type="protein sequence ID" value="GEK17579.1"/>
    <property type="molecule type" value="Genomic_DNA"/>
</dbReference>
<keyword evidence="3" id="KW-1185">Reference proteome</keyword>